<dbReference type="EMBL" id="CP096983">
    <property type="protein sequence ID" value="URZ11829.1"/>
    <property type="molecule type" value="Genomic_DNA"/>
</dbReference>
<accession>A0A1S8M2C6</accession>
<evidence type="ECO:0000313" key="2">
    <source>
        <dbReference type="Proteomes" id="UP000190951"/>
    </source>
</evidence>
<dbReference type="KEGG" id="crw:CROST_025460"/>
<gene>
    <name evidence="1" type="ORF">CROST_025460</name>
</gene>
<proteinExistence type="predicted"/>
<dbReference type="AlphaFoldDB" id="A0A1S8M2C6"/>
<protein>
    <submittedName>
        <fullName evidence="1">Uncharacterized protein</fullName>
    </submittedName>
</protein>
<dbReference type="RefSeq" id="WP_077834426.1">
    <property type="nucleotide sequence ID" value="NZ_CP096983.1"/>
</dbReference>
<organism evidence="1 2">
    <name type="scientific">Clostridium felsineum</name>
    <dbReference type="NCBI Taxonomy" id="36839"/>
    <lineage>
        <taxon>Bacteria</taxon>
        <taxon>Bacillati</taxon>
        <taxon>Bacillota</taxon>
        <taxon>Clostridia</taxon>
        <taxon>Eubacteriales</taxon>
        <taxon>Clostridiaceae</taxon>
        <taxon>Clostridium</taxon>
    </lineage>
</organism>
<sequence length="282" mass="33908">MRTLIDKETGEIFEVEEDFDLERKKKYVEKKRTDELFKSAQNELCGNFIFFIYNNLETIEKEISDADLVKFMYLATYIKKGCYLMTDNNTYITKKMMQKVLMVTDSNFKRFYSNMINLKLITEDNKRFKVNMDIVYKGSERKYKELNGVKLYKYARIYIRATRTLYIQNYKRPKKLAIAFKLIKHVNWKYNILAKDVYTQDTQDLEALTIKDIMELLGYFSTNLSRFKEDFYGIKYMDTVLFKTVQSKADYKTSYIYINPRFAFRGNKLEDLERTMGIFKID</sequence>
<keyword evidence="2" id="KW-1185">Reference proteome</keyword>
<evidence type="ECO:0000313" key="1">
    <source>
        <dbReference type="EMBL" id="URZ11829.1"/>
    </source>
</evidence>
<reference evidence="1 2" key="1">
    <citation type="submission" date="2022-04" db="EMBL/GenBank/DDBJ databases">
        <title>Genome sequence of C. roseum typestrain.</title>
        <authorList>
            <person name="Poehlein A."/>
            <person name="Schoch T."/>
            <person name="Duerre P."/>
            <person name="Daniel R."/>
        </authorList>
    </citation>
    <scope>NUCLEOTIDE SEQUENCE [LARGE SCALE GENOMIC DNA]</scope>
    <source>
        <strain evidence="1 2">DSM 7320</strain>
    </source>
</reference>
<name>A0A1S8M2C6_9CLOT</name>
<dbReference type="Proteomes" id="UP000190951">
    <property type="component" value="Chromosome"/>
</dbReference>